<dbReference type="EMBL" id="GBXM01088076">
    <property type="protein sequence ID" value="JAH20501.1"/>
    <property type="molecule type" value="Transcribed_RNA"/>
</dbReference>
<proteinExistence type="predicted"/>
<name>A0A0E9QU55_ANGAN</name>
<sequence length="9" mass="1075">MIKLIKNTD</sequence>
<evidence type="ECO:0000313" key="1">
    <source>
        <dbReference type="EMBL" id="JAH20501.1"/>
    </source>
</evidence>
<protein>
    <submittedName>
        <fullName evidence="1">Uncharacterized protein</fullName>
    </submittedName>
</protein>
<organism evidence="1">
    <name type="scientific">Anguilla anguilla</name>
    <name type="common">European freshwater eel</name>
    <name type="synonym">Muraena anguilla</name>
    <dbReference type="NCBI Taxonomy" id="7936"/>
    <lineage>
        <taxon>Eukaryota</taxon>
        <taxon>Metazoa</taxon>
        <taxon>Chordata</taxon>
        <taxon>Craniata</taxon>
        <taxon>Vertebrata</taxon>
        <taxon>Euteleostomi</taxon>
        <taxon>Actinopterygii</taxon>
        <taxon>Neopterygii</taxon>
        <taxon>Teleostei</taxon>
        <taxon>Anguilliformes</taxon>
        <taxon>Anguillidae</taxon>
        <taxon>Anguilla</taxon>
    </lineage>
</organism>
<reference evidence="1" key="1">
    <citation type="submission" date="2014-11" db="EMBL/GenBank/DDBJ databases">
        <authorList>
            <person name="Amaro Gonzalez C."/>
        </authorList>
    </citation>
    <scope>NUCLEOTIDE SEQUENCE</scope>
</reference>
<accession>A0A0E9QU55</accession>
<reference evidence="1" key="2">
    <citation type="journal article" date="2015" name="Fish Shellfish Immunol.">
        <title>Early steps in the European eel (Anguilla anguilla)-Vibrio vulnificus interaction in the gills: Role of the RtxA13 toxin.</title>
        <authorList>
            <person name="Callol A."/>
            <person name="Pajuelo D."/>
            <person name="Ebbesson L."/>
            <person name="Teles M."/>
            <person name="MacKenzie S."/>
            <person name="Amaro C."/>
        </authorList>
    </citation>
    <scope>NUCLEOTIDE SEQUENCE</scope>
</reference>